<keyword evidence="1" id="KW-0547">Nucleotide-binding</keyword>
<dbReference type="Pfam" id="PF00069">
    <property type="entry name" value="Pkinase"/>
    <property type="match status" value="1"/>
</dbReference>
<dbReference type="PANTHER" id="PTHR24346">
    <property type="entry name" value="MAP/MICROTUBULE AFFINITY-REGULATING KINASE"/>
    <property type="match status" value="1"/>
</dbReference>
<dbReference type="InterPro" id="IPR008271">
    <property type="entry name" value="Ser/Thr_kinase_AS"/>
</dbReference>
<dbReference type="GO" id="GO:0035556">
    <property type="term" value="P:intracellular signal transduction"/>
    <property type="evidence" value="ECO:0007669"/>
    <property type="project" value="TreeGrafter"/>
</dbReference>
<dbReference type="InterPro" id="IPR000719">
    <property type="entry name" value="Prot_kinase_dom"/>
</dbReference>
<evidence type="ECO:0000313" key="5">
    <source>
        <dbReference type="Proteomes" id="UP000317557"/>
    </source>
</evidence>
<dbReference type="SUPFAM" id="SSF56112">
    <property type="entry name" value="Protein kinase-like (PK-like)"/>
    <property type="match status" value="1"/>
</dbReference>
<dbReference type="OrthoDB" id="9813021at2"/>
<name>A0A521DWY0_9BACT</name>
<sequence length="460" mass="52504">MEDEMFINNMLGGSTRYSYFMKWKTKWVLDESTSPQTGGQGHVRRVRRKSDGVLGALKILHQNHSKNSERRQRMVREVSSLEQLAGSGIPKVLDHNIEDASNKSVEMYLVMEWIDGNTLQNIAGGKPQKIDYSLNIVRRLAEIVIRCHSNGILHRDIKPNNIIIDNESSIYLVDFGLSYFNDPDDELSTIGRQELGNRFLRLPELGAGQSKRDPRSDITFIVGILFFLLTGMAPNSLIDEENRPPHKKPSFFVPTNTKKDHRWKRVLSIFDVGFVVPIDFRFQDASKLIKYIDEAISYSPENETSQPSYLTELDELEALRKSIDATIDEVEQSLIDSLNLLTTSIKSLCLLHNFQPVHPSSKIIKPGKEAKVLWKVCRSDSTEPYVFVGLYALLEGENRSMVSIRLQTESHEKVVPTKEVFYNGPSADLRRLKEEVNKNAEKIFALAIRLLRTKIEKQIS</sequence>
<dbReference type="GO" id="GO:0004674">
    <property type="term" value="F:protein serine/threonine kinase activity"/>
    <property type="evidence" value="ECO:0007669"/>
    <property type="project" value="UniProtKB-KW"/>
</dbReference>
<protein>
    <submittedName>
        <fullName evidence="4">Serine/threonine protein kinase</fullName>
    </submittedName>
</protein>
<dbReference type="PROSITE" id="PS00108">
    <property type="entry name" value="PROTEIN_KINASE_ST"/>
    <property type="match status" value="1"/>
</dbReference>
<dbReference type="GO" id="GO:0005737">
    <property type="term" value="C:cytoplasm"/>
    <property type="evidence" value="ECO:0007669"/>
    <property type="project" value="TreeGrafter"/>
</dbReference>
<dbReference type="Proteomes" id="UP000317557">
    <property type="component" value="Unassembled WGS sequence"/>
</dbReference>
<dbReference type="SMART" id="SM00220">
    <property type="entry name" value="S_TKc"/>
    <property type="match status" value="1"/>
</dbReference>
<gene>
    <name evidence="4" type="ORF">SAMN06265219_109179</name>
</gene>
<keyword evidence="4" id="KW-0723">Serine/threonine-protein kinase</keyword>
<dbReference type="PANTHER" id="PTHR24346:SF30">
    <property type="entry name" value="MATERNAL EMBRYONIC LEUCINE ZIPPER KINASE"/>
    <property type="match status" value="1"/>
</dbReference>
<keyword evidence="2" id="KW-0067">ATP-binding</keyword>
<evidence type="ECO:0000256" key="1">
    <source>
        <dbReference type="ARBA" id="ARBA00022741"/>
    </source>
</evidence>
<reference evidence="4 5" key="1">
    <citation type="submission" date="2017-05" db="EMBL/GenBank/DDBJ databases">
        <authorList>
            <person name="Varghese N."/>
            <person name="Submissions S."/>
        </authorList>
    </citation>
    <scope>NUCLEOTIDE SEQUENCE [LARGE SCALE GENOMIC DNA]</scope>
    <source>
        <strain evidence="4 5">DSM 21985</strain>
    </source>
</reference>
<dbReference type="InterPro" id="IPR011009">
    <property type="entry name" value="Kinase-like_dom_sf"/>
</dbReference>
<dbReference type="EMBL" id="FXTP01000009">
    <property type="protein sequence ID" value="SMO76122.1"/>
    <property type="molecule type" value="Genomic_DNA"/>
</dbReference>
<feature type="domain" description="Protein kinase" evidence="3">
    <location>
        <begin position="29"/>
        <end position="319"/>
    </location>
</feature>
<keyword evidence="4" id="KW-0418">Kinase</keyword>
<accession>A0A521DWY0</accession>
<proteinExistence type="predicted"/>
<evidence type="ECO:0000256" key="2">
    <source>
        <dbReference type="ARBA" id="ARBA00022840"/>
    </source>
</evidence>
<dbReference type="Gene3D" id="1.10.510.10">
    <property type="entry name" value="Transferase(Phosphotransferase) domain 1"/>
    <property type="match status" value="1"/>
</dbReference>
<organism evidence="4 5">
    <name type="scientific">Gracilimonas mengyeensis</name>
    <dbReference type="NCBI Taxonomy" id="1302730"/>
    <lineage>
        <taxon>Bacteria</taxon>
        <taxon>Pseudomonadati</taxon>
        <taxon>Balneolota</taxon>
        <taxon>Balneolia</taxon>
        <taxon>Balneolales</taxon>
        <taxon>Balneolaceae</taxon>
        <taxon>Gracilimonas</taxon>
    </lineage>
</organism>
<dbReference type="PROSITE" id="PS50011">
    <property type="entry name" value="PROTEIN_KINASE_DOM"/>
    <property type="match status" value="1"/>
</dbReference>
<keyword evidence="4" id="KW-0808">Transferase</keyword>
<evidence type="ECO:0000313" key="4">
    <source>
        <dbReference type="EMBL" id="SMO76122.1"/>
    </source>
</evidence>
<evidence type="ECO:0000259" key="3">
    <source>
        <dbReference type="PROSITE" id="PS50011"/>
    </source>
</evidence>
<dbReference type="AlphaFoldDB" id="A0A521DWY0"/>
<keyword evidence="5" id="KW-1185">Reference proteome</keyword>
<dbReference type="GO" id="GO:0005524">
    <property type="term" value="F:ATP binding"/>
    <property type="evidence" value="ECO:0007669"/>
    <property type="project" value="UniProtKB-KW"/>
</dbReference>